<dbReference type="GO" id="GO:0007142">
    <property type="term" value="P:male meiosis II"/>
    <property type="evidence" value="ECO:0007669"/>
    <property type="project" value="InterPro"/>
</dbReference>
<sequence>MFSSWPDFLALFYRSTMGCLLGCFGLRDASSRPSSPLVSQSNTPVFSRNRKRLSSLPLPQEGSQGSPGNEKQSDVLDSPHRDLHFEGLRDEAMFLKACGTLLETPAEIRKASIKLNGSSPTKDSEYPEFHSWLPNTSVQKLNLEMEPDQAPTPKKQCENWVSSSGSSAHEPNSCLETGPMISVSAEDSDAGKFGMAAHNYASQTASVQSRNKSVRFTCPSDTSLPSSKSPSSEAYSQRTEQSESWSDERASKLSPNPTPLQLTDDMQTPGTVFPSYIGNMIVGKNPRIRTQYVQSLANSTENFPHLRVWIQEESSPDQESGHLIKSFEQADSATPDPEVRVFINSAEEEMKVEENFSSCMKPQPANQCVNDQRVVTFASDNTYFGNTPGDRPVLGTVAIHWNEDESSLISPKWWDANGIPNSTTKYKEDQKVSWHATPFEERLEKVLSQKHIISQRRNLDGTPPLDFNGNKELDTAVSPRESTIPVDVL</sequence>
<dbReference type="PANTHER" id="PTHR33318:SF7">
    <property type="entry name" value="PROTEIN JASON"/>
    <property type="match status" value="1"/>
</dbReference>
<dbReference type="EMBL" id="JAUIZM010000004">
    <property type="protein sequence ID" value="KAK1388738.1"/>
    <property type="molecule type" value="Genomic_DNA"/>
</dbReference>
<name>A0AAD8IPV7_9APIA</name>
<dbReference type="Proteomes" id="UP001237642">
    <property type="component" value="Unassembled WGS sequence"/>
</dbReference>
<evidence type="ECO:0000256" key="1">
    <source>
        <dbReference type="SAM" id="MobiDB-lite"/>
    </source>
</evidence>
<feature type="region of interest" description="Disordered" evidence="1">
    <location>
        <begin position="148"/>
        <end position="179"/>
    </location>
</feature>
<reference evidence="3" key="2">
    <citation type="submission" date="2023-05" db="EMBL/GenBank/DDBJ databases">
        <authorList>
            <person name="Schelkunov M.I."/>
        </authorList>
    </citation>
    <scope>NUCLEOTIDE SEQUENCE</scope>
    <source>
        <strain evidence="3">Hsosn_3</strain>
        <tissue evidence="3">Leaf</tissue>
    </source>
</reference>
<reference evidence="3" key="1">
    <citation type="submission" date="2023-02" db="EMBL/GenBank/DDBJ databases">
        <title>Genome of toxic invasive species Heracleum sosnowskyi carries increased number of genes despite the absence of recent whole-genome duplications.</title>
        <authorList>
            <person name="Schelkunov M."/>
            <person name="Shtratnikova V."/>
            <person name="Makarenko M."/>
            <person name="Klepikova A."/>
            <person name="Omelchenko D."/>
            <person name="Novikova G."/>
            <person name="Obukhova E."/>
            <person name="Bogdanov V."/>
            <person name="Penin A."/>
            <person name="Logacheva M."/>
        </authorList>
    </citation>
    <scope>NUCLEOTIDE SEQUENCE</scope>
    <source>
        <strain evidence="3">Hsosn_3</strain>
        <tissue evidence="3">Leaf</tissue>
    </source>
</reference>
<keyword evidence="2" id="KW-0732">Signal</keyword>
<keyword evidence="4" id="KW-1185">Reference proteome</keyword>
<gene>
    <name evidence="3" type="ORF">POM88_016916</name>
</gene>
<protein>
    <submittedName>
        <fullName evidence="3">Aspartyl/glutamyl-tRNA(Asn/Gln) amidotransferase subunit</fullName>
    </submittedName>
</protein>
<feature type="signal peptide" evidence="2">
    <location>
        <begin position="1"/>
        <end position="18"/>
    </location>
</feature>
<proteinExistence type="predicted"/>
<evidence type="ECO:0000313" key="3">
    <source>
        <dbReference type="EMBL" id="KAK1388738.1"/>
    </source>
</evidence>
<dbReference type="InterPro" id="IPR039300">
    <property type="entry name" value="JASON"/>
</dbReference>
<feature type="region of interest" description="Disordered" evidence="1">
    <location>
        <begin position="454"/>
        <end position="489"/>
    </location>
</feature>
<feature type="compositionally biased region" description="Low complexity" evidence="1">
    <location>
        <begin position="219"/>
        <end position="236"/>
    </location>
</feature>
<evidence type="ECO:0000313" key="4">
    <source>
        <dbReference type="Proteomes" id="UP001237642"/>
    </source>
</evidence>
<comment type="caution">
    <text evidence="3">The sequence shown here is derived from an EMBL/GenBank/DDBJ whole genome shotgun (WGS) entry which is preliminary data.</text>
</comment>
<feature type="compositionally biased region" description="Polar residues" evidence="1">
    <location>
        <begin position="253"/>
        <end position="268"/>
    </location>
</feature>
<organism evidence="3 4">
    <name type="scientific">Heracleum sosnowskyi</name>
    <dbReference type="NCBI Taxonomy" id="360622"/>
    <lineage>
        <taxon>Eukaryota</taxon>
        <taxon>Viridiplantae</taxon>
        <taxon>Streptophyta</taxon>
        <taxon>Embryophyta</taxon>
        <taxon>Tracheophyta</taxon>
        <taxon>Spermatophyta</taxon>
        <taxon>Magnoliopsida</taxon>
        <taxon>eudicotyledons</taxon>
        <taxon>Gunneridae</taxon>
        <taxon>Pentapetalae</taxon>
        <taxon>asterids</taxon>
        <taxon>campanulids</taxon>
        <taxon>Apiales</taxon>
        <taxon>Apiaceae</taxon>
        <taxon>Apioideae</taxon>
        <taxon>apioid superclade</taxon>
        <taxon>Tordylieae</taxon>
        <taxon>Tordyliinae</taxon>
        <taxon>Heracleum</taxon>
    </lineage>
</organism>
<feature type="region of interest" description="Disordered" evidence="1">
    <location>
        <begin position="54"/>
        <end position="77"/>
    </location>
</feature>
<accession>A0AAD8IPV7</accession>
<feature type="compositionally biased region" description="Polar residues" evidence="1">
    <location>
        <begin position="159"/>
        <end position="170"/>
    </location>
</feature>
<feature type="compositionally biased region" description="Polar residues" evidence="1">
    <location>
        <begin position="61"/>
        <end position="70"/>
    </location>
</feature>
<evidence type="ECO:0000256" key="2">
    <source>
        <dbReference type="SAM" id="SignalP"/>
    </source>
</evidence>
<dbReference type="AlphaFoldDB" id="A0AAD8IPV7"/>
<dbReference type="PANTHER" id="PTHR33318">
    <property type="entry name" value="ASPARTYL/GLUTAMYL-TRNA(ASN/GLN) AMIDOTRANSFERASE SUBUNIT"/>
    <property type="match status" value="1"/>
</dbReference>
<feature type="region of interest" description="Disordered" evidence="1">
    <location>
        <begin position="216"/>
        <end position="268"/>
    </location>
</feature>
<feature type="chain" id="PRO_5041929065" evidence="2">
    <location>
        <begin position="19"/>
        <end position="489"/>
    </location>
</feature>